<feature type="transmembrane region" description="Helical" evidence="5">
    <location>
        <begin position="33"/>
        <end position="53"/>
    </location>
</feature>
<feature type="transmembrane region" description="Helical" evidence="5">
    <location>
        <begin position="94"/>
        <end position="114"/>
    </location>
</feature>
<evidence type="ECO:0000313" key="6">
    <source>
        <dbReference type="EMBL" id="SHI45001.1"/>
    </source>
</evidence>
<dbReference type="Pfam" id="PF04172">
    <property type="entry name" value="LrgB"/>
    <property type="match status" value="1"/>
</dbReference>
<gene>
    <name evidence="6" type="ORF">SAMN02745725_00371</name>
</gene>
<evidence type="ECO:0000256" key="4">
    <source>
        <dbReference type="ARBA" id="ARBA00023136"/>
    </source>
</evidence>
<feature type="transmembrane region" description="Helical" evidence="5">
    <location>
        <begin position="65"/>
        <end position="82"/>
    </location>
</feature>
<evidence type="ECO:0000313" key="7">
    <source>
        <dbReference type="Proteomes" id="UP000184185"/>
    </source>
</evidence>
<proteinExistence type="predicted"/>
<dbReference type="PANTHER" id="PTHR30249">
    <property type="entry name" value="PUTATIVE SEROTONIN TRANSPORTER"/>
    <property type="match status" value="1"/>
</dbReference>
<evidence type="ECO:0000256" key="1">
    <source>
        <dbReference type="ARBA" id="ARBA00004141"/>
    </source>
</evidence>
<dbReference type="EMBL" id="FQYQ01000002">
    <property type="protein sequence ID" value="SHI45001.1"/>
    <property type="molecule type" value="Genomic_DNA"/>
</dbReference>
<organism evidence="6 7">
    <name type="scientific">Pseudobutyrivibrio xylanivorans DSM 14809</name>
    <dbReference type="NCBI Taxonomy" id="1123012"/>
    <lineage>
        <taxon>Bacteria</taxon>
        <taxon>Bacillati</taxon>
        <taxon>Bacillota</taxon>
        <taxon>Clostridia</taxon>
        <taxon>Lachnospirales</taxon>
        <taxon>Lachnospiraceae</taxon>
        <taxon>Pseudobutyrivibrio</taxon>
    </lineage>
</organism>
<name>A0A1M6B8C9_PSEXY</name>
<reference evidence="6 7" key="1">
    <citation type="submission" date="2016-11" db="EMBL/GenBank/DDBJ databases">
        <authorList>
            <person name="Jaros S."/>
            <person name="Januszkiewicz K."/>
            <person name="Wedrychowicz H."/>
        </authorList>
    </citation>
    <scope>NUCLEOTIDE SEQUENCE [LARGE SCALE GENOMIC DNA]</scope>
    <source>
        <strain evidence="6 7">DSM 14809</strain>
    </source>
</reference>
<dbReference type="RefSeq" id="WP_072911882.1">
    <property type="nucleotide sequence ID" value="NZ_FQYQ01000002.1"/>
</dbReference>
<dbReference type="GO" id="GO:0016020">
    <property type="term" value="C:membrane"/>
    <property type="evidence" value="ECO:0007669"/>
    <property type="project" value="UniProtKB-SubCell"/>
</dbReference>
<dbReference type="STRING" id="185007.SAMN02910350_00872"/>
<keyword evidence="7" id="KW-1185">Reference proteome</keyword>
<protein>
    <submittedName>
        <fullName evidence="6">TIGR00659 family protein</fullName>
    </submittedName>
</protein>
<evidence type="ECO:0000256" key="5">
    <source>
        <dbReference type="SAM" id="Phobius"/>
    </source>
</evidence>
<keyword evidence="3 5" id="KW-1133">Transmembrane helix</keyword>
<evidence type="ECO:0000256" key="2">
    <source>
        <dbReference type="ARBA" id="ARBA00022692"/>
    </source>
</evidence>
<sequence length="230" mass="24186">MSEFMQTSAYAGVTISLVAYGLGAALKKKFGFGLFNPLLISIVVTILFLVGGHVDYETYNEGAKYLSWFLTPATVCLAIPLYEEWELLKNNAKAVILGVTSGVITSLVTVFALSKLMGLDHENYVTLLPKSITTAIGMGVSEELGGYVTITVAVIVITGVLGNIMGEFICKIFRIHEPISKGLAFGTAAHAIGTAKAMEIGDVEGAMSSLSIAVAGILTVLLASVFAGLI</sequence>
<keyword evidence="4 5" id="KW-0472">Membrane</keyword>
<evidence type="ECO:0000256" key="3">
    <source>
        <dbReference type="ARBA" id="ARBA00022989"/>
    </source>
</evidence>
<feature type="transmembrane region" description="Helical" evidence="5">
    <location>
        <begin position="147"/>
        <end position="170"/>
    </location>
</feature>
<feature type="transmembrane region" description="Helical" evidence="5">
    <location>
        <begin position="6"/>
        <end position="26"/>
    </location>
</feature>
<comment type="subcellular location">
    <subcellularLocation>
        <location evidence="1">Membrane</location>
        <topology evidence="1">Multi-pass membrane protein</topology>
    </subcellularLocation>
</comment>
<dbReference type="Proteomes" id="UP000184185">
    <property type="component" value="Unassembled WGS sequence"/>
</dbReference>
<keyword evidence="2 5" id="KW-0812">Transmembrane</keyword>
<feature type="transmembrane region" description="Helical" evidence="5">
    <location>
        <begin position="210"/>
        <end position="229"/>
    </location>
</feature>
<dbReference type="OrthoDB" id="9811701at2"/>
<dbReference type="AlphaFoldDB" id="A0A1M6B8C9"/>
<dbReference type="InterPro" id="IPR007300">
    <property type="entry name" value="CidB/LrgB"/>
</dbReference>
<dbReference type="PANTHER" id="PTHR30249:SF0">
    <property type="entry name" value="PLASTIDAL GLYCOLATE_GLYCERATE TRANSLOCATOR 1, CHLOROPLASTIC"/>
    <property type="match status" value="1"/>
</dbReference>
<accession>A0A1M6B8C9</accession>